<proteinExistence type="predicted"/>
<name>A0A9P7ZYH3_MORAP</name>
<organism evidence="3 4">
    <name type="scientific">Mortierella alpina</name>
    <name type="common">Oleaginous fungus</name>
    <name type="synonym">Mortierella renispora</name>
    <dbReference type="NCBI Taxonomy" id="64518"/>
    <lineage>
        <taxon>Eukaryota</taxon>
        <taxon>Fungi</taxon>
        <taxon>Fungi incertae sedis</taxon>
        <taxon>Mucoromycota</taxon>
        <taxon>Mortierellomycotina</taxon>
        <taxon>Mortierellomycetes</taxon>
        <taxon>Mortierellales</taxon>
        <taxon>Mortierellaceae</taxon>
        <taxon>Mortierella</taxon>
    </lineage>
</organism>
<protein>
    <submittedName>
        <fullName evidence="3">Uncharacterized protein</fullName>
    </submittedName>
</protein>
<gene>
    <name evidence="3" type="ORF">KVV02_007036</name>
</gene>
<dbReference type="PANTHER" id="PTHR12872:SF1">
    <property type="entry name" value="ALPHA-N-ACETYLGLUCOSAMINIDASE"/>
    <property type="match status" value="1"/>
</dbReference>
<dbReference type="InterPro" id="IPR007781">
    <property type="entry name" value="NAGLU"/>
</dbReference>
<feature type="domain" description="Alpha-N-acetylglucosaminidase C-terminal" evidence="2">
    <location>
        <begin position="287"/>
        <end position="565"/>
    </location>
</feature>
<dbReference type="Pfam" id="PF12972">
    <property type="entry name" value="NAGLU_C"/>
    <property type="match status" value="1"/>
</dbReference>
<sequence length="604" mass="68084">MGNLQGSWNHKLTHTSAVNELVYKNKWIDSQWELQQLILARLQEFDITPILPAFPGFVPRALVNKFPNAVFKNSSDWSQFPIAHTRVTYVEQTDPLFTDLTIQFLELQQSLNKGVQSHHYLLDLFNELEPACQTPACMKAITTSVTHALQKVDKDAVWVMQGWFLLKDTVWTPEATSAYFEGIRAANGTPFILDLASESLPVWTVTKGFYGYDFGWSVINNYGGAQGLFGKIPDLLTVPFQAFKQYPNMKGMGVTTETVNNNEYIYQLTLGLPWQNPQQTINGTEHLEQFIRRRYGAKKATPLAQDAWNKLSKTVWDCRSGQASQSKSIIEKLPDLNMTEIDKGWLGTVFWYNKTTVVQAWNQLVQSALQEHHGQVPASFKFDLVDTTREILLATVLPALHESLVEGYKAHDVPKVKAYGRQIVALIRDADKVLSTSPFFSFSAWIRDAKESIDPIRGSSQVTFSAATGGASPTKAGYQQFLESNARDLVTWWGPEGTGPPGSLQDYASKQWGGLLTSYYLPRWTLFIKQLEQAAAAKRPWTRTSDNFANLTLARETEWQAEIWGRRGGESLEKTNGQESVEVVREIWAKWRDLAIRVAAGSKA</sequence>
<dbReference type="Gene3D" id="3.20.20.80">
    <property type="entry name" value="Glycosidases"/>
    <property type="match status" value="1"/>
</dbReference>
<dbReference type="InterPro" id="IPR024733">
    <property type="entry name" value="NAGLU_tim-barrel"/>
</dbReference>
<dbReference type="Pfam" id="PF05089">
    <property type="entry name" value="NAGLU"/>
    <property type="match status" value="1"/>
</dbReference>
<reference evidence="3" key="1">
    <citation type="submission" date="2021-07" db="EMBL/GenBank/DDBJ databases">
        <title>Draft genome of Mortierella alpina, strain LL118, isolated from an aspen leaf litter sample.</title>
        <authorList>
            <person name="Yang S."/>
            <person name="Vinatzer B.A."/>
        </authorList>
    </citation>
    <scope>NUCLEOTIDE SEQUENCE</scope>
    <source>
        <strain evidence="3">LL118</strain>
    </source>
</reference>
<evidence type="ECO:0000313" key="3">
    <source>
        <dbReference type="EMBL" id="KAG9319561.1"/>
    </source>
</evidence>
<comment type="caution">
    <text evidence="3">The sequence shown here is derived from an EMBL/GenBank/DDBJ whole genome shotgun (WGS) entry which is preliminary data.</text>
</comment>
<dbReference type="EMBL" id="JAIFTL010000421">
    <property type="protein sequence ID" value="KAG9319561.1"/>
    <property type="molecule type" value="Genomic_DNA"/>
</dbReference>
<dbReference type="AlphaFoldDB" id="A0A9P7ZYH3"/>
<feature type="domain" description="Alpha-N-acetylglucosaminidase tim-barrel" evidence="1">
    <location>
        <begin position="23"/>
        <end position="275"/>
    </location>
</feature>
<evidence type="ECO:0000313" key="4">
    <source>
        <dbReference type="Proteomes" id="UP000717515"/>
    </source>
</evidence>
<evidence type="ECO:0000259" key="2">
    <source>
        <dbReference type="Pfam" id="PF12972"/>
    </source>
</evidence>
<dbReference type="InterPro" id="IPR024732">
    <property type="entry name" value="NAGLU_C"/>
</dbReference>
<dbReference type="Proteomes" id="UP000717515">
    <property type="component" value="Unassembled WGS sequence"/>
</dbReference>
<evidence type="ECO:0000259" key="1">
    <source>
        <dbReference type="Pfam" id="PF05089"/>
    </source>
</evidence>
<dbReference type="PANTHER" id="PTHR12872">
    <property type="entry name" value="ALPHA-N-ACETYLGLUCOSAMINIDASE"/>
    <property type="match status" value="1"/>
</dbReference>
<dbReference type="Gene3D" id="1.20.120.670">
    <property type="entry name" value="N-acetyl-b-d-glucoasminidase"/>
    <property type="match status" value="1"/>
</dbReference>
<accession>A0A9P7ZYH3</accession>